<dbReference type="Gene3D" id="1.25.40.10">
    <property type="entry name" value="Tetratricopeptide repeat domain"/>
    <property type="match status" value="1"/>
</dbReference>
<dbReference type="InterPro" id="IPR011990">
    <property type="entry name" value="TPR-like_helical_dom_sf"/>
</dbReference>
<protein>
    <recommendedName>
        <fullName evidence="4">Tetratricopeptide repeat protein</fullName>
    </recommendedName>
</protein>
<comment type="caution">
    <text evidence="2">The sequence shown here is derived from an EMBL/GenBank/DDBJ whole genome shotgun (WGS) entry which is preliminary data.</text>
</comment>
<dbReference type="EMBL" id="ARZX01000021">
    <property type="protein sequence ID" value="EWH12530.1"/>
    <property type="molecule type" value="Genomic_DNA"/>
</dbReference>
<dbReference type="Proteomes" id="UP000019275">
    <property type="component" value="Unassembled WGS sequence"/>
</dbReference>
<accession>A0ABN0RKX8</accession>
<organism evidence="2 3">
    <name type="scientific">Cellulophaga geojensis KL-A</name>
    <dbReference type="NCBI Taxonomy" id="1328323"/>
    <lineage>
        <taxon>Bacteria</taxon>
        <taxon>Pseudomonadati</taxon>
        <taxon>Bacteroidota</taxon>
        <taxon>Flavobacteriia</taxon>
        <taxon>Flavobacteriales</taxon>
        <taxon>Flavobacteriaceae</taxon>
        <taxon>Cellulophaga</taxon>
    </lineage>
</organism>
<proteinExistence type="predicted"/>
<gene>
    <name evidence="2" type="ORF">KLA_14133</name>
</gene>
<sequence>MKQIIIAVVLLFTVSMGAQTKSDLLTHYKAFYKQMKSQGDTQGIINAITHLNVLEPSEARKDTLAFLYVNSNQNMQALRVIGVDTKDSDSNLAVQVRALALKALGDVKRAIAQFEILNKRTPNTFLAYELADLKIQTGDKAGALVNIEYGLANAKDDMKYAFYERQQPYEVPIKAAFLHLKALIEYNNDQSKPDVALALINEALAIAPNFNLASLSMQAIEARKADVETPKK</sequence>
<reference evidence="2 3" key="1">
    <citation type="journal article" date="2014" name="Genome Announc.">
        <title>Draft Genome Sequence of the Carrageenan-Degrading Bacterium Cellulophaga sp. Strain KL-A, Isolated from Decaying Marine Algae.</title>
        <authorList>
            <person name="Shan D."/>
            <person name="Ying J."/>
            <person name="Li X."/>
            <person name="Gao Z."/>
            <person name="Wei G."/>
            <person name="Shao Z."/>
        </authorList>
    </citation>
    <scope>NUCLEOTIDE SEQUENCE [LARGE SCALE GENOMIC DNA]</scope>
    <source>
        <strain evidence="2 3">KL-A</strain>
    </source>
</reference>
<name>A0ABN0RKX8_9FLAO</name>
<evidence type="ECO:0008006" key="4">
    <source>
        <dbReference type="Google" id="ProtNLM"/>
    </source>
</evidence>
<keyword evidence="1" id="KW-0732">Signal</keyword>
<feature type="chain" id="PRO_5045271751" description="Tetratricopeptide repeat protein" evidence="1">
    <location>
        <begin position="21"/>
        <end position="232"/>
    </location>
</feature>
<dbReference type="SUPFAM" id="SSF48452">
    <property type="entry name" value="TPR-like"/>
    <property type="match status" value="1"/>
</dbReference>
<evidence type="ECO:0000256" key="1">
    <source>
        <dbReference type="SAM" id="SignalP"/>
    </source>
</evidence>
<keyword evidence="3" id="KW-1185">Reference proteome</keyword>
<evidence type="ECO:0000313" key="2">
    <source>
        <dbReference type="EMBL" id="EWH12530.1"/>
    </source>
</evidence>
<dbReference type="RefSeq" id="WP_034646484.1">
    <property type="nucleotide sequence ID" value="NZ_ARZX01000021.1"/>
</dbReference>
<feature type="signal peptide" evidence="1">
    <location>
        <begin position="1"/>
        <end position="20"/>
    </location>
</feature>
<evidence type="ECO:0000313" key="3">
    <source>
        <dbReference type="Proteomes" id="UP000019275"/>
    </source>
</evidence>